<reference evidence="10" key="1">
    <citation type="journal article" date="2019" name="Int. J. Syst. Evol. Microbiol.">
        <title>The Global Catalogue of Microorganisms (GCM) 10K type strain sequencing project: providing services to taxonomists for standard genome sequencing and annotation.</title>
        <authorList>
            <consortium name="The Broad Institute Genomics Platform"/>
            <consortium name="The Broad Institute Genome Sequencing Center for Infectious Disease"/>
            <person name="Wu L."/>
            <person name="Ma J."/>
        </authorList>
    </citation>
    <scope>NUCLEOTIDE SEQUENCE [LARGE SCALE GENOMIC DNA]</scope>
    <source>
        <strain evidence="10">CGMCC 4.7367</strain>
    </source>
</reference>
<comment type="caution">
    <text evidence="9">The sequence shown here is derived from an EMBL/GenBank/DDBJ whole genome shotgun (WGS) entry which is preliminary data.</text>
</comment>
<dbReference type="InterPro" id="IPR050161">
    <property type="entry name" value="Siro_Cobalamin_biosynth"/>
</dbReference>
<name>A0ABQ3MM57_9PSEU</name>
<feature type="compositionally biased region" description="Basic residues" evidence="7">
    <location>
        <begin position="347"/>
        <end position="360"/>
    </location>
</feature>
<dbReference type="InterPro" id="IPR000878">
    <property type="entry name" value="4pyrrol_Mease"/>
</dbReference>
<dbReference type="Proteomes" id="UP000605568">
    <property type="component" value="Unassembled WGS sequence"/>
</dbReference>
<dbReference type="CDD" id="cd11641">
    <property type="entry name" value="Precorrin-4_C11-MT"/>
    <property type="match status" value="1"/>
</dbReference>
<evidence type="ECO:0000313" key="10">
    <source>
        <dbReference type="Proteomes" id="UP000605568"/>
    </source>
</evidence>
<dbReference type="InterPro" id="IPR014776">
    <property type="entry name" value="4pyrrole_Mease_sub2"/>
</dbReference>
<keyword evidence="6" id="KW-0949">S-adenosyl-L-methionine</keyword>
<dbReference type="InterPro" id="IPR014777">
    <property type="entry name" value="4pyrrole_Mease_sub1"/>
</dbReference>
<evidence type="ECO:0000256" key="7">
    <source>
        <dbReference type="SAM" id="MobiDB-lite"/>
    </source>
</evidence>
<accession>A0ABQ3MM57</accession>
<protein>
    <recommendedName>
        <fullName evidence="8">Tetrapyrrole methylase domain-containing protein</fullName>
    </recommendedName>
</protein>
<evidence type="ECO:0000256" key="3">
    <source>
        <dbReference type="ARBA" id="ARBA00022573"/>
    </source>
</evidence>
<dbReference type="Gene3D" id="3.30.950.10">
    <property type="entry name" value="Methyltransferase, Cobalt-precorrin-4 Transmethylase, Domain 2"/>
    <property type="match status" value="1"/>
</dbReference>
<dbReference type="Pfam" id="PF00590">
    <property type="entry name" value="TP_methylase"/>
    <property type="match status" value="1"/>
</dbReference>
<feature type="domain" description="Tetrapyrrole methylase" evidence="8">
    <location>
        <begin position="6"/>
        <end position="206"/>
    </location>
</feature>
<keyword evidence="10" id="KW-1185">Reference proteome</keyword>
<dbReference type="EMBL" id="BNAR01000011">
    <property type="protein sequence ID" value="GHH51941.1"/>
    <property type="molecule type" value="Genomic_DNA"/>
</dbReference>
<dbReference type="InterPro" id="IPR006362">
    <property type="entry name" value="Cbl_synth_CobM/CibF"/>
</dbReference>
<comment type="pathway">
    <text evidence="1">Cofactor biosynthesis; adenosylcobalamin biosynthesis.</text>
</comment>
<evidence type="ECO:0000256" key="4">
    <source>
        <dbReference type="ARBA" id="ARBA00022603"/>
    </source>
</evidence>
<dbReference type="RefSeq" id="WP_229905241.1">
    <property type="nucleotide sequence ID" value="NZ_BNAR01000011.1"/>
</dbReference>
<organism evidence="9 10">
    <name type="scientific">Lentzea cavernae</name>
    <dbReference type="NCBI Taxonomy" id="2020703"/>
    <lineage>
        <taxon>Bacteria</taxon>
        <taxon>Bacillati</taxon>
        <taxon>Actinomycetota</taxon>
        <taxon>Actinomycetes</taxon>
        <taxon>Pseudonocardiales</taxon>
        <taxon>Pseudonocardiaceae</taxon>
        <taxon>Lentzea</taxon>
    </lineage>
</organism>
<keyword evidence="5" id="KW-0808">Transferase</keyword>
<feature type="compositionally biased region" description="Low complexity" evidence="7">
    <location>
        <begin position="293"/>
        <end position="304"/>
    </location>
</feature>
<evidence type="ECO:0000256" key="2">
    <source>
        <dbReference type="ARBA" id="ARBA00005879"/>
    </source>
</evidence>
<evidence type="ECO:0000256" key="6">
    <source>
        <dbReference type="ARBA" id="ARBA00022691"/>
    </source>
</evidence>
<dbReference type="PANTHER" id="PTHR45790:SF4">
    <property type="entry name" value="COBALT-PRECORRIN-4 C(11)-METHYLTRANSFERASE"/>
    <property type="match status" value="1"/>
</dbReference>
<evidence type="ECO:0000256" key="5">
    <source>
        <dbReference type="ARBA" id="ARBA00022679"/>
    </source>
</evidence>
<proteinExistence type="inferred from homology"/>
<dbReference type="Gene3D" id="3.40.1010.10">
    <property type="entry name" value="Cobalt-precorrin-4 Transmethylase, Domain 1"/>
    <property type="match status" value="1"/>
</dbReference>
<sequence length="360" mass="38139">MTTTGRVTFVGAGPGAADLITLRGARRIAEADVVIWAPSAVDAECVREHARADAELVDFSRVTPEEITDLYRRAAASRQVVVRLHTGDAATGGGVQEQHDLCVRLGLEVEVVPGVSVVAAAAARIGRELTQTEASSTVLLSPESSERVSEFAALQTTMAATVSGARTGQFVEKLLEGGYSEATPVVVAYKVSQADEVVVHTTVGELESVVKKHKLYRPTLFLVGAAVKAPTRRVSGSATTSVDEPLRAARPSRWSRRAASRIATRVDEPVAARVDEPIPARADEPIPAAVPAPATAPVAEPNPAWTAVEEIQQSVRRPAEEQAPKPKLTVVAAEMPKPPTVNASTSSRKKPVRKPKRSAN</sequence>
<comment type="similarity">
    <text evidence="2">Belongs to the precorrin methyltransferase family.</text>
</comment>
<gene>
    <name evidence="9" type="ORF">GCM10017774_63200</name>
</gene>
<dbReference type="InterPro" id="IPR003043">
    <property type="entry name" value="Uropor_MeTrfase_CS"/>
</dbReference>
<dbReference type="PROSITE" id="PS00839">
    <property type="entry name" value="SUMT_1"/>
    <property type="match status" value="1"/>
</dbReference>
<evidence type="ECO:0000259" key="8">
    <source>
        <dbReference type="Pfam" id="PF00590"/>
    </source>
</evidence>
<keyword evidence="4" id="KW-0489">Methyltransferase</keyword>
<feature type="region of interest" description="Disordered" evidence="7">
    <location>
        <begin position="293"/>
        <end position="360"/>
    </location>
</feature>
<dbReference type="PANTHER" id="PTHR45790">
    <property type="entry name" value="SIROHEME SYNTHASE-RELATED"/>
    <property type="match status" value="1"/>
</dbReference>
<dbReference type="InterPro" id="IPR035996">
    <property type="entry name" value="4pyrrol_Methylase_sf"/>
</dbReference>
<evidence type="ECO:0000256" key="1">
    <source>
        <dbReference type="ARBA" id="ARBA00004953"/>
    </source>
</evidence>
<evidence type="ECO:0000313" key="9">
    <source>
        <dbReference type="EMBL" id="GHH51941.1"/>
    </source>
</evidence>
<dbReference type="SUPFAM" id="SSF53790">
    <property type="entry name" value="Tetrapyrrole methylase"/>
    <property type="match status" value="1"/>
</dbReference>
<keyword evidence="3" id="KW-0169">Cobalamin biosynthesis</keyword>